<dbReference type="RefSeq" id="WP_131896928.1">
    <property type="nucleotide sequence ID" value="NZ_SMKU01000136.1"/>
</dbReference>
<dbReference type="Proteomes" id="UP000294513">
    <property type="component" value="Unassembled WGS sequence"/>
</dbReference>
<comment type="caution">
    <text evidence="1">The sequence shown here is derived from an EMBL/GenBank/DDBJ whole genome shotgun (WGS) entry which is preliminary data.</text>
</comment>
<proteinExistence type="predicted"/>
<organism evidence="1 2">
    <name type="scientific">Actinomadura rubrisoli</name>
    <dbReference type="NCBI Taxonomy" id="2530368"/>
    <lineage>
        <taxon>Bacteria</taxon>
        <taxon>Bacillati</taxon>
        <taxon>Actinomycetota</taxon>
        <taxon>Actinomycetes</taxon>
        <taxon>Streptosporangiales</taxon>
        <taxon>Thermomonosporaceae</taxon>
        <taxon>Actinomadura</taxon>
    </lineage>
</organism>
<evidence type="ECO:0000313" key="2">
    <source>
        <dbReference type="Proteomes" id="UP000294513"/>
    </source>
</evidence>
<accession>A0A4R5BD80</accession>
<dbReference type="InterPro" id="IPR036410">
    <property type="entry name" value="HSP_DnaJ_Cys-rich_dom_sf"/>
</dbReference>
<dbReference type="SUPFAM" id="SSF57938">
    <property type="entry name" value="DnaJ/Hsp40 cysteine-rich domain"/>
    <property type="match status" value="1"/>
</dbReference>
<name>A0A4R5BD80_9ACTN</name>
<sequence length="103" mass="11276">MRDWNAPTCGYCHGTRRLVMVGRDRFWIEVNCWYCEGTGNEDGQAPEIEPPDPTERRPFGWHAAVAESGLCPQCLGQGEVISLAEGMRGRAPCPRCGPVPGAS</sequence>
<dbReference type="OrthoDB" id="3479918at2"/>
<reference evidence="1 2" key="1">
    <citation type="submission" date="2019-03" db="EMBL/GenBank/DDBJ databases">
        <title>Draft genome sequences of novel Actinobacteria.</title>
        <authorList>
            <person name="Sahin N."/>
            <person name="Ay H."/>
            <person name="Saygin H."/>
        </authorList>
    </citation>
    <scope>NUCLEOTIDE SEQUENCE [LARGE SCALE GENOMIC DNA]</scope>
    <source>
        <strain evidence="1 2">H3C3</strain>
    </source>
</reference>
<dbReference type="EMBL" id="SMKU01000136">
    <property type="protein sequence ID" value="TDD81512.1"/>
    <property type="molecule type" value="Genomic_DNA"/>
</dbReference>
<protein>
    <submittedName>
        <fullName evidence="1">Uncharacterized protein</fullName>
    </submittedName>
</protein>
<dbReference type="AlphaFoldDB" id="A0A4R5BD80"/>
<evidence type="ECO:0000313" key="1">
    <source>
        <dbReference type="EMBL" id="TDD81512.1"/>
    </source>
</evidence>
<gene>
    <name evidence="1" type="ORF">E1298_23975</name>
</gene>
<keyword evidence="2" id="KW-1185">Reference proteome</keyword>